<accession>E4WZ70</accession>
<keyword evidence="1" id="KW-0175">Coiled coil</keyword>
<evidence type="ECO:0000313" key="4">
    <source>
        <dbReference type="EMBL" id="CBY42334.1"/>
    </source>
</evidence>
<dbReference type="EMBL" id="FN657055">
    <property type="protein sequence ID" value="CBY42334.1"/>
    <property type="molecule type" value="Genomic_DNA"/>
</dbReference>
<dbReference type="InParanoid" id="E4WZ70"/>
<dbReference type="OrthoDB" id="10316181at2759"/>
<dbReference type="InterPro" id="IPR049372">
    <property type="entry name" value="PPP1R21_C"/>
</dbReference>
<evidence type="ECO:0000256" key="1">
    <source>
        <dbReference type="SAM" id="Coils"/>
    </source>
</evidence>
<gene>
    <name evidence="3" type="ORF">GSOID_T00013221001</name>
    <name evidence="4" type="ORF">GSOID_T00026018001</name>
</gene>
<dbReference type="Proteomes" id="UP000011014">
    <property type="component" value="Unassembled WGS sequence"/>
</dbReference>
<evidence type="ECO:0000259" key="2">
    <source>
        <dbReference type="Pfam" id="PF21636"/>
    </source>
</evidence>
<dbReference type="AlphaFoldDB" id="E4WZ70"/>
<feature type="coiled-coil region" evidence="1">
    <location>
        <begin position="235"/>
        <end position="273"/>
    </location>
</feature>
<dbReference type="EMBL" id="FN653019">
    <property type="protein sequence ID" value="CBY22465.1"/>
    <property type="molecule type" value="Genomic_DNA"/>
</dbReference>
<feature type="domain" description="Protein phosphatase 1 regulatory subunit 21 C-terminal" evidence="2">
    <location>
        <begin position="157"/>
        <end position="269"/>
    </location>
</feature>
<proteinExistence type="predicted"/>
<feature type="coiled-coil region" evidence="1">
    <location>
        <begin position="64"/>
        <end position="91"/>
    </location>
</feature>
<reference evidence="3" key="1">
    <citation type="journal article" date="2010" name="Science">
        <title>Plasticity of animal genome architecture unmasked by rapid evolution of a pelagic tunicate.</title>
        <authorList>
            <person name="Denoeud F."/>
            <person name="Henriet S."/>
            <person name="Mungpakdee S."/>
            <person name="Aury J.M."/>
            <person name="Da Silva C."/>
            <person name="Brinkmann H."/>
            <person name="Mikhaleva J."/>
            <person name="Olsen L.C."/>
            <person name="Jubin C."/>
            <person name="Canestro C."/>
            <person name="Bouquet J.M."/>
            <person name="Danks G."/>
            <person name="Poulain J."/>
            <person name="Campsteijn C."/>
            <person name="Adamski M."/>
            <person name="Cross I."/>
            <person name="Yadetie F."/>
            <person name="Muffato M."/>
            <person name="Louis A."/>
            <person name="Butcher S."/>
            <person name="Tsagkogeorga G."/>
            <person name="Konrad A."/>
            <person name="Singh S."/>
            <person name="Jensen M.F."/>
            <person name="Cong E.H."/>
            <person name="Eikeseth-Otteraa H."/>
            <person name="Noel B."/>
            <person name="Anthouard V."/>
            <person name="Porcel B.M."/>
            <person name="Kachouri-Lafond R."/>
            <person name="Nishino A."/>
            <person name="Ugolini M."/>
            <person name="Chourrout P."/>
            <person name="Nishida H."/>
            <person name="Aasland R."/>
            <person name="Huzurbazar S."/>
            <person name="Westhof E."/>
            <person name="Delsuc F."/>
            <person name="Lehrach H."/>
            <person name="Reinhardt R."/>
            <person name="Weissenbach J."/>
            <person name="Roy S.W."/>
            <person name="Artiguenave F."/>
            <person name="Postlethwait J.H."/>
            <person name="Manak J.R."/>
            <person name="Thompson E.M."/>
            <person name="Jaillon O."/>
            <person name="Du Pasquier L."/>
            <person name="Boudinot P."/>
            <person name="Liberles D.A."/>
            <person name="Volff J.N."/>
            <person name="Philippe H."/>
            <person name="Lenhard B."/>
            <person name="Roest Crollius H."/>
            <person name="Wincker P."/>
            <person name="Chourrout D."/>
        </authorList>
    </citation>
    <scope>NUCLEOTIDE SEQUENCE [LARGE SCALE GENOMIC DNA]</scope>
</reference>
<dbReference type="Pfam" id="PF21636">
    <property type="entry name" value="PPP1R21_C"/>
    <property type="match status" value="1"/>
</dbReference>
<dbReference type="Proteomes" id="UP000001307">
    <property type="component" value="Unassembled WGS sequence"/>
</dbReference>
<evidence type="ECO:0000313" key="5">
    <source>
        <dbReference type="Proteomes" id="UP000001307"/>
    </source>
</evidence>
<name>E4WZ70_OIKDI</name>
<feature type="coiled-coil region" evidence="1">
    <location>
        <begin position="6"/>
        <end position="40"/>
    </location>
</feature>
<keyword evidence="5" id="KW-1185">Reference proteome</keyword>
<sequence>MVDEKIAALAAEYEKARKQNIQLRDALKAKDRRIQELESKSAGGDASGLRKEILSLRSELDSHLYEHNKQISDSNRQIERLKIENSELLEKQKEPLETFELGIQTENLFEEDDQAEIKRLQGVTVELAEKISVLTKKHEAEISAIMVSKTLSNKNPVSLPLELKIIDESDLGSVTNRAENNVYGVEAFYQIRINHLVDQLQHMLASTALSRAEMNASCNRLKHTEEQRLSGINELREEQESKRILEQELDTTRKGYEAQLNTMTEELAQYLNKTDVLNGVSEVSNEKKKRGFGSFFSKSSNS</sequence>
<organism evidence="3">
    <name type="scientific">Oikopleura dioica</name>
    <name type="common">Tunicate</name>
    <dbReference type="NCBI Taxonomy" id="34765"/>
    <lineage>
        <taxon>Eukaryota</taxon>
        <taxon>Metazoa</taxon>
        <taxon>Chordata</taxon>
        <taxon>Tunicata</taxon>
        <taxon>Appendicularia</taxon>
        <taxon>Copelata</taxon>
        <taxon>Oikopleuridae</taxon>
        <taxon>Oikopleura</taxon>
    </lineage>
</organism>
<protein>
    <recommendedName>
        <fullName evidence="2">Protein phosphatase 1 regulatory subunit 21 C-terminal domain-containing protein</fullName>
    </recommendedName>
</protein>
<evidence type="ECO:0000313" key="3">
    <source>
        <dbReference type="EMBL" id="CBY22465.1"/>
    </source>
</evidence>